<evidence type="ECO:0008006" key="3">
    <source>
        <dbReference type="Google" id="ProtNLM"/>
    </source>
</evidence>
<sequence length="172" mass="18371">MVLRRAKNRLIARALGLFPSLVDRWARGRSFAPAAGDEPWAALAKPLAGCRLALVTTGGVHLKSQAPFDMAEKDGDPTFREIPSGAPRGELVITHDYYDHRDADRDINVVFPLDRLAELAAGGRIQGPAPLHLGFMGHVDGPLAGRLVRETAPAAARRLAETGADAVLLTPA</sequence>
<evidence type="ECO:0000313" key="1">
    <source>
        <dbReference type="EMBL" id="MBI4251053.1"/>
    </source>
</evidence>
<dbReference type="EMBL" id="JACQRX010000052">
    <property type="protein sequence ID" value="MBI4251053.1"/>
    <property type="molecule type" value="Genomic_DNA"/>
</dbReference>
<proteinExistence type="predicted"/>
<evidence type="ECO:0000313" key="2">
    <source>
        <dbReference type="Proteomes" id="UP000752292"/>
    </source>
</evidence>
<dbReference type="GO" id="GO:0050485">
    <property type="term" value="F:oxidoreductase activity, acting on X-H and Y-H to form an X-Y bond, with a disulfide as acceptor"/>
    <property type="evidence" value="ECO:0007669"/>
    <property type="project" value="InterPro"/>
</dbReference>
<comment type="caution">
    <text evidence="1">The sequence shown here is derived from an EMBL/GenBank/DDBJ whole genome shotgun (WGS) entry which is preliminary data.</text>
</comment>
<organism evidence="1 2">
    <name type="scientific">Tectimicrobiota bacterium</name>
    <dbReference type="NCBI Taxonomy" id="2528274"/>
    <lineage>
        <taxon>Bacteria</taxon>
        <taxon>Pseudomonadati</taxon>
        <taxon>Nitrospinota/Tectimicrobiota group</taxon>
        <taxon>Candidatus Tectimicrobiota</taxon>
    </lineage>
</organism>
<gene>
    <name evidence="1" type="ORF">HY618_01205</name>
</gene>
<name>A0A932ZSK9_UNCTE</name>
<dbReference type="Proteomes" id="UP000752292">
    <property type="component" value="Unassembled WGS sequence"/>
</dbReference>
<reference evidence="1" key="1">
    <citation type="submission" date="2020-07" db="EMBL/GenBank/DDBJ databases">
        <title>Huge and variable diversity of episymbiotic CPR bacteria and DPANN archaea in groundwater ecosystems.</title>
        <authorList>
            <person name="He C.Y."/>
            <person name="Keren R."/>
            <person name="Whittaker M."/>
            <person name="Farag I.F."/>
            <person name="Doudna J."/>
            <person name="Cate J.H.D."/>
            <person name="Banfield J.F."/>
        </authorList>
    </citation>
    <scope>NUCLEOTIDE SEQUENCE</scope>
    <source>
        <strain evidence="1">NC_groundwater_1370_Ag_S-0.2um_69_93</strain>
    </source>
</reference>
<accession>A0A932ZSK9</accession>
<dbReference type="AlphaFoldDB" id="A0A932ZSK9"/>
<protein>
    <recommendedName>
        <fullName evidence="3">Selenoprotein B glycine/betaine/sarcosine/D-proline reductase</fullName>
    </recommendedName>
</protein>